<reference evidence="2 3" key="1">
    <citation type="submission" date="2023-05" db="EMBL/GenBank/DDBJ databases">
        <title>Sedimentitalea sp. nov. JM2-8.</title>
        <authorList>
            <person name="Huang J."/>
        </authorList>
    </citation>
    <scope>NUCLEOTIDE SEQUENCE [LARGE SCALE GENOMIC DNA]</scope>
    <source>
        <strain evidence="2 3">JM2-8</strain>
    </source>
</reference>
<sequence>MTRLLALVAFLFLVGFLAILALEVPSPDLVLVVLLTVVLVAWDFVTAANKQ</sequence>
<comment type="caution">
    <text evidence="2">The sequence shown here is derived from an EMBL/GenBank/DDBJ whole genome shotgun (WGS) entry which is preliminary data.</text>
</comment>
<keyword evidence="1" id="KW-0472">Membrane</keyword>
<dbReference type="Proteomes" id="UP001227126">
    <property type="component" value="Unassembled WGS sequence"/>
</dbReference>
<evidence type="ECO:0000313" key="2">
    <source>
        <dbReference type="EMBL" id="MDK3074471.1"/>
    </source>
</evidence>
<gene>
    <name evidence="2" type="ORF">QO034_15335</name>
</gene>
<proteinExistence type="predicted"/>
<organism evidence="2 3">
    <name type="scientific">Sedimentitalea xiamensis</name>
    <dbReference type="NCBI Taxonomy" id="3050037"/>
    <lineage>
        <taxon>Bacteria</taxon>
        <taxon>Pseudomonadati</taxon>
        <taxon>Pseudomonadota</taxon>
        <taxon>Alphaproteobacteria</taxon>
        <taxon>Rhodobacterales</taxon>
        <taxon>Paracoccaceae</taxon>
        <taxon>Sedimentitalea</taxon>
    </lineage>
</organism>
<evidence type="ECO:0000313" key="3">
    <source>
        <dbReference type="Proteomes" id="UP001227126"/>
    </source>
</evidence>
<dbReference type="RefSeq" id="WP_284486401.1">
    <property type="nucleotide sequence ID" value="NZ_JASNJE010000020.1"/>
</dbReference>
<name>A0ABT7FH62_9RHOB</name>
<accession>A0ABT7FH62</accession>
<keyword evidence="3" id="KW-1185">Reference proteome</keyword>
<keyword evidence="1" id="KW-1133">Transmembrane helix</keyword>
<keyword evidence="1" id="KW-0812">Transmembrane</keyword>
<evidence type="ECO:0000256" key="1">
    <source>
        <dbReference type="SAM" id="Phobius"/>
    </source>
</evidence>
<dbReference type="EMBL" id="JASNJE010000020">
    <property type="protein sequence ID" value="MDK3074471.1"/>
    <property type="molecule type" value="Genomic_DNA"/>
</dbReference>
<protein>
    <submittedName>
        <fullName evidence="2">Uncharacterized protein</fullName>
    </submittedName>
</protein>
<feature type="transmembrane region" description="Helical" evidence="1">
    <location>
        <begin position="31"/>
        <end position="48"/>
    </location>
</feature>